<dbReference type="SUPFAM" id="SSF51735">
    <property type="entry name" value="NAD(P)-binding Rossmann-fold domains"/>
    <property type="match status" value="1"/>
</dbReference>
<dbReference type="EMBL" id="LT629772">
    <property type="protein sequence ID" value="SDS10924.1"/>
    <property type="molecule type" value="Genomic_DNA"/>
</dbReference>
<evidence type="ECO:0000313" key="6">
    <source>
        <dbReference type="EMBL" id="SDS10924.1"/>
    </source>
</evidence>
<dbReference type="OrthoDB" id="3505279at2"/>
<organism evidence="6 7">
    <name type="scientific">Microlunatus soli</name>
    <dbReference type="NCBI Taxonomy" id="630515"/>
    <lineage>
        <taxon>Bacteria</taxon>
        <taxon>Bacillati</taxon>
        <taxon>Actinomycetota</taxon>
        <taxon>Actinomycetes</taxon>
        <taxon>Propionibacteriales</taxon>
        <taxon>Propionibacteriaceae</taxon>
        <taxon>Microlunatus</taxon>
    </lineage>
</organism>
<gene>
    <name evidence="6" type="ORF">SAMN04489812_0910</name>
</gene>
<evidence type="ECO:0000256" key="3">
    <source>
        <dbReference type="SAM" id="MobiDB-lite"/>
    </source>
</evidence>
<feature type="compositionally biased region" description="Low complexity" evidence="3">
    <location>
        <begin position="430"/>
        <end position="441"/>
    </location>
</feature>
<dbReference type="PANTHER" id="PTHR43708:SF5">
    <property type="entry name" value="CONSERVED EXPRESSED OXIDOREDUCTASE (EUROFUNG)-RELATED"/>
    <property type="match status" value="1"/>
</dbReference>
<dbReference type="SUPFAM" id="SSF55347">
    <property type="entry name" value="Glyceraldehyde-3-phosphate dehydrogenase-like, C-terminal domain"/>
    <property type="match status" value="1"/>
</dbReference>
<dbReference type="AlphaFoldDB" id="A0A1H1PIF5"/>
<evidence type="ECO:0000259" key="5">
    <source>
        <dbReference type="Pfam" id="PF22725"/>
    </source>
</evidence>
<evidence type="ECO:0000259" key="4">
    <source>
        <dbReference type="Pfam" id="PF01408"/>
    </source>
</evidence>
<dbReference type="Gene3D" id="3.30.360.10">
    <property type="entry name" value="Dihydrodipicolinate Reductase, domain 2"/>
    <property type="match status" value="1"/>
</dbReference>
<dbReference type="Pfam" id="PF01408">
    <property type="entry name" value="GFO_IDH_MocA"/>
    <property type="match status" value="1"/>
</dbReference>
<feature type="domain" description="Gfo/Idh/MocA-like oxidoreductase N-terminal" evidence="4">
    <location>
        <begin position="87"/>
        <end position="175"/>
    </location>
</feature>
<evidence type="ECO:0000313" key="7">
    <source>
        <dbReference type="Proteomes" id="UP000199103"/>
    </source>
</evidence>
<sequence length="441" mass="48555">MNPIDGTIGDQYAGKRFPDRSQLLLGHPARSTRKTVNVSHNEVGIIVNGVTGRMGYRQHLLRSLLAIREDGGVELAGGRRVQIRPVLVGRNAEKLNDIAVKHDLAEWTTDLDAALADPSIDIYFDSQLTSARVPAVKKAIAAGKHIYAEKPIAETSAECQELITLAERAGVKNGVVHDKLYLPGLRKLRSLIDSGFFGRIFAVRGEFGYWVFEGDWVPAQRPSWNYRAEDGGGIVSDMFPHWNYVLENLFGSVQSVYARAITHIEQRVDEQGKPYAATADDAAYAVLELDGGIIAQMNSSWDVRVHRKELLEFQVDGTHGSAVVGLFGAEVQPRVATPRPTWNPDVKDDHDYLSDWQQVPETTEFGNGFRAQWEDFIRHVVEDGPHRYDFRSGARGVRLAELALQSSTTGSRIEVPADADHDQPATQNGAAASSKPAVAAV</sequence>
<dbReference type="InterPro" id="IPR036291">
    <property type="entry name" value="NAD(P)-bd_dom_sf"/>
</dbReference>
<dbReference type="Pfam" id="PF22725">
    <property type="entry name" value="GFO_IDH_MocA_C3"/>
    <property type="match status" value="1"/>
</dbReference>
<keyword evidence="2" id="KW-0560">Oxidoreductase</keyword>
<reference evidence="6 7" key="1">
    <citation type="submission" date="2016-10" db="EMBL/GenBank/DDBJ databases">
        <authorList>
            <person name="de Groot N.N."/>
        </authorList>
    </citation>
    <scope>NUCLEOTIDE SEQUENCE [LARGE SCALE GENOMIC DNA]</scope>
    <source>
        <strain evidence="6 7">DSM 21800</strain>
    </source>
</reference>
<dbReference type="STRING" id="630515.SAMN04489812_0910"/>
<proteinExistence type="inferred from homology"/>
<evidence type="ECO:0000256" key="1">
    <source>
        <dbReference type="ARBA" id="ARBA00010928"/>
    </source>
</evidence>
<name>A0A1H1PIF5_9ACTN</name>
<comment type="similarity">
    <text evidence="1">Belongs to the Gfo/Idh/MocA family.</text>
</comment>
<dbReference type="InterPro" id="IPR051317">
    <property type="entry name" value="Gfo/Idh/MocA_oxidoreduct"/>
</dbReference>
<dbReference type="GO" id="GO:0000166">
    <property type="term" value="F:nucleotide binding"/>
    <property type="evidence" value="ECO:0007669"/>
    <property type="project" value="InterPro"/>
</dbReference>
<dbReference type="Gene3D" id="3.40.50.720">
    <property type="entry name" value="NAD(P)-binding Rossmann-like Domain"/>
    <property type="match status" value="1"/>
</dbReference>
<protein>
    <submittedName>
        <fullName evidence="6">Predicted dehydrogenase</fullName>
    </submittedName>
</protein>
<dbReference type="GO" id="GO:0016491">
    <property type="term" value="F:oxidoreductase activity"/>
    <property type="evidence" value="ECO:0007669"/>
    <property type="project" value="UniProtKB-KW"/>
</dbReference>
<dbReference type="InterPro" id="IPR000683">
    <property type="entry name" value="Gfo/Idh/MocA-like_OxRdtase_N"/>
</dbReference>
<dbReference type="PANTHER" id="PTHR43708">
    <property type="entry name" value="CONSERVED EXPRESSED OXIDOREDUCTASE (EUROFUNG)"/>
    <property type="match status" value="1"/>
</dbReference>
<dbReference type="Proteomes" id="UP000199103">
    <property type="component" value="Chromosome I"/>
</dbReference>
<keyword evidence="7" id="KW-1185">Reference proteome</keyword>
<evidence type="ECO:0000256" key="2">
    <source>
        <dbReference type="ARBA" id="ARBA00023002"/>
    </source>
</evidence>
<feature type="domain" description="GFO/IDH/MocA-like oxidoreductase" evidence="5">
    <location>
        <begin position="186"/>
        <end position="322"/>
    </location>
</feature>
<dbReference type="InterPro" id="IPR055170">
    <property type="entry name" value="GFO_IDH_MocA-like_dom"/>
</dbReference>
<feature type="region of interest" description="Disordered" evidence="3">
    <location>
        <begin position="408"/>
        <end position="441"/>
    </location>
</feature>
<accession>A0A1H1PIF5</accession>